<dbReference type="Proteomes" id="UP001430919">
    <property type="component" value="Unassembled WGS sequence"/>
</dbReference>
<proteinExistence type="inferred from homology"/>
<evidence type="ECO:0000256" key="3">
    <source>
        <dbReference type="ARBA" id="ARBA00022475"/>
    </source>
</evidence>
<evidence type="ECO:0000313" key="9">
    <source>
        <dbReference type="Proteomes" id="UP001430919"/>
    </source>
</evidence>
<organism evidence="8 9">
    <name type="scientific">Flavobacterium pisciphilum</name>
    <dbReference type="NCBI Taxonomy" id="2893755"/>
    <lineage>
        <taxon>Bacteria</taxon>
        <taxon>Pseudomonadati</taxon>
        <taxon>Bacteroidota</taxon>
        <taxon>Flavobacteriia</taxon>
        <taxon>Flavobacteriales</taxon>
        <taxon>Flavobacteriaceae</taxon>
        <taxon>Flavobacterium</taxon>
    </lineage>
</organism>
<dbReference type="InterPro" id="IPR003400">
    <property type="entry name" value="ExbD"/>
</dbReference>
<keyword evidence="5" id="KW-1133">Transmembrane helix</keyword>
<keyword evidence="3" id="KW-1003">Cell membrane</keyword>
<dbReference type="Pfam" id="PF02472">
    <property type="entry name" value="ExbD"/>
    <property type="match status" value="1"/>
</dbReference>
<protein>
    <submittedName>
        <fullName evidence="8">Biopolymer transporter ExbD</fullName>
    </submittedName>
</protein>
<comment type="caution">
    <text evidence="8">The sequence shown here is derived from an EMBL/GenBank/DDBJ whole genome shotgun (WGS) entry which is preliminary data.</text>
</comment>
<evidence type="ECO:0000256" key="7">
    <source>
        <dbReference type="RuleBase" id="RU003879"/>
    </source>
</evidence>
<evidence type="ECO:0000256" key="4">
    <source>
        <dbReference type="ARBA" id="ARBA00022692"/>
    </source>
</evidence>
<keyword evidence="9" id="KW-1185">Reference proteome</keyword>
<evidence type="ECO:0000313" key="8">
    <source>
        <dbReference type="EMBL" id="MCC9071434.1"/>
    </source>
</evidence>
<evidence type="ECO:0000256" key="1">
    <source>
        <dbReference type="ARBA" id="ARBA00004162"/>
    </source>
</evidence>
<gene>
    <name evidence="8" type="ORF">LNQ49_07515</name>
</gene>
<sequence length="206" mass="23387">MKKKKFQNKKSLDIDMTAMVDIAFLLLTFLILTAQPKKPEILPIDLPLAKSITELPKETAIISIGQGKIFFQINNQNIKKRTLERMSEKYGVILSENEKSNFIEMEEHGIPLSQLKQVLNLKPSNRLELSQHSGIPSDSINSKPSELYDWIKEAHIAANEVNNGKLEFAIKGDANEYYPIAKKVMDILQSQDINSFNLITNLRSSM</sequence>
<keyword evidence="6" id="KW-0472">Membrane</keyword>
<comment type="subcellular location">
    <subcellularLocation>
        <location evidence="1">Cell membrane</location>
        <topology evidence="1">Single-pass membrane protein</topology>
    </subcellularLocation>
    <subcellularLocation>
        <location evidence="7">Cell membrane</location>
        <topology evidence="7">Single-pass type II membrane protein</topology>
    </subcellularLocation>
</comment>
<evidence type="ECO:0000256" key="6">
    <source>
        <dbReference type="ARBA" id="ARBA00023136"/>
    </source>
</evidence>
<evidence type="ECO:0000256" key="2">
    <source>
        <dbReference type="ARBA" id="ARBA00005811"/>
    </source>
</evidence>
<dbReference type="PANTHER" id="PTHR30558">
    <property type="entry name" value="EXBD MEMBRANE COMPONENT OF PMF-DRIVEN MACROMOLECULE IMPORT SYSTEM"/>
    <property type="match status" value="1"/>
</dbReference>
<name>A0ABS8MRP7_9FLAO</name>
<reference evidence="8" key="1">
    <citation type="submission" date="2021-11" db="EMBL/GenBank/DDBJ databases">
        <title>Description of novel Flavobacterium species.</title>
        <authorList>
            <person name="Saticioglu I.B."/>
            <person name="Ay H."/>
            <person name="Altun S."/>
            <person name="Duman M."/>
        </authorList>
    </citation>
    <scope>NUCLEOTIDE SEQUENCE</scope>
    <source>
        <strain evidence="8">F-65</strain>
    </source>
</reference>
<dbReference type="EMBL" id="JAJJMO010000001">
    <property type="protein sequence ID" value="MCC9071434.1"/>
    <property type="molecule type" value="Genomic_DNA"/>
</dbReference>
<keyword evidence="7" id="KW-0653">Protein transport</keyword>
<dbReference type="PANTHER" id="PTHR30558:SF3">
    <property type="entry name" value="BIOPOLYMER TRANSPORT PROTEIN EXBD-RELATED"/>
    <property type="match status" value="1"/>
</dbReference>
<keyword evidence="7" id="KW-0813">Transport</keyword>
<dbReference type="RefSeq" id="WP_229988051.1">
    <property type="nucleotide sequence ID" value="NZ_JAJJMO010000001.1"/>
</dbReference>
<comment type="similarity">
    <text evidence="2 7">Belongs to the ExbD/TolR family.</text>
</comment>
<evidence type="ECO:0000256" key="5">
    <source>
        <dbReference type="ARBA" id="ARBA00022989"/>
    </source>
</evidence>
<accession>A0ABS8MRP7</accession>
<keyword evidence="4 7" id="KW-0812">Transmembrane</keyword>